<dbReference type="PATRIC" id="fig|29290.4.peg.6140"/>
<dbReference type="PROSITE" id="PS00551">
    <property type="entry name" value="MOLYBDOPTERIN_PROK_1"/>
    <property type="match status" value="1"/>
</dbReference>
<dbReference type="SMART" id="SM00926">
    <property type="entry name" value="Molybdop_Fe4S4"/>
    <property type="match status" value="1"/>
</dbReference>
<dbReference type="GO" id="GO:0046872">
    <property type="term" value="F:metal ion binding"/>
    <property type="evidence" value="ECO:0007669"/>
    <property type="project" value="UniProtKB-KW"/>
</dbReference>
<gene>
    <name evidence="21" type="ORF">MBAV_004633</name>
</gene>
<evidence type="ECO:0000259" key="17">
    <source>
        <dbReference type="PROSITE" id="PS51085"/>
    </source>
</evidence>
<comment type="caution">
    <text evidence="21">The sequence shown here is derived from an EMBL/GenBank/DDBJ whole genome shotgun (WGS) entry which is preliminary data.</text>
</comment>
<dbReference type="SMART" id="SM00929">
    <property type="entry name" value="NADH-G_4Fe-4S_3"/>
    <property type="match status" value="1"/>
</dbReference>
<dbReference type="InterPro" id="IPR050123">
    <property type="entry name" value="Prok_molybdopt-oxidoreductase"/>
</dbReference>
<keyword evidence="12" id="KW-0411">Iron-sulfur</keyword>
<dbReference type="SUPFAM" id="SSF53706">
    <property type="entry name" value="Formate dehydrogenase/DMSO reductase, domains 1-3"/>
    <property type="match status" value="1"/>
</dbReference>
<keyword evidence="22" id="KW-1185">Reference proteome</keyword>
<keyword evidence="6" id="KW-0001">2Fe-2S</keyword>
<keyword evidence="10" id="KW-1278">Translocase</keyword>
<evidence type="ECO:0000256" key="7">
    <source>
        <dbReference type="ARBA" id="ARBA00022719"/>
    </source>
</evidence>
<dbReference type="InterPro" id="IPR019574">
    <property type="entry name" value="NADH_UbQ_OxRdtase_Gsu_4Fe4S-bd"/>
</dbReference>
<dbReference type="PROSITE" id="PS51085">
    <property type="entry name" value="2FE2S_FER_2"/>
    <property type="match status" value="1"/>
</dbReference>
<dbReference type="PROSITE" id="PS51669">
    <property type="entry name" value="4FE4S_MOW_BIS_MGD"/>
    <property type="match status" value="1"/>
</dbReference>
<feature type="domain" description="4Fe-4S His(Cys)3-ligated-type" evidence="20">
    <location>
        <begin position="78"/>
        <end position="117"/>
    </location>
</feature>
<dbReference type="PROSITE" id="PS51379">
    <property type="entry name" value="4FE4S_FER_2"/>
    <property type="match status" value="2"/>
</dbReference>
<evidence type="ECO:0000256" key="8">
    <source>
        <dbReference type="ARBA" id="ARBA00022723"/>
    </source>
</evidence>
<evidence type="ECO:0000256" key="12">
    <source>
        <dbReference type="ARBA" id="ARBA00023014"/>
    </source>
</evidence>
<dbReference type="EMBL" id="LACI01002000">
    <property type="protein sequence ID" value="KJU83174.1"/>
    <property type="molecule type" value="Genomic_DNA"/>
</dbReference>
<sequence>MIELTIDDKKIKVARGLTILQAALENRIYIPHMCWDPRLKPYGGCRLCVVETEGQPRLLASCAYPAENGMVVYTNTPRLNKIRKTLVELLLIHHPLDCPVCDKSGACSLQDLALKFGPSMSRFREKRHAVEKDTGSPFIERNPNRCILCGKCVRVCWEHQGVGAINFIGRGFDSKISQAFDETLDCEFCGQCVDACPVGALGNKPFKYRASAWFLESYDSICPYCSVGCTVTLDTREGKIIRTKADALQGINKGDLCVKGRYGMDFIYAENRLTKPLVRKDGQLTEVSWEEALYVLSERLTEIINTSGPNRIGAIGSSKFSNESNYMMQHFMRNVVGTNNIDSISRFGYAKVQEAVVRAFGLANLPIKLNAPIENDVILVVESDITATHPVWGLRYIEAKRKGTRLLVVDPRESKLSRHSDMWVRIRPGTSVVLLNAIMNIAIEEGYHLKNNMPGDCKERNRPSDCKERNRSITAANYKEIAQLVKPYTPEMVADVTRIEEGEFIELAHAFLASENRMIAMTMGSMENNKGINALYAAANLLMLTGDGPSALQVPASNANTYGMWQMGIAPDYLPGYAKLPGAPGKDLLQMLYDRGDGVDALYVMGSLGISPQFKTVEAALRRLRLLVVQDIRFTETANLAHIVLPVCSWAEEDATFINTAGIAQRLERIVAPTGDSLPGWQIFRNLARFMRTSTGLETLPALRQQIDAIVTESGRERWCYVPVAFDELERIDRHYPLAMVTGNLMQHSGSLSVMSKSLSEVFSEAFIQVNERDAVRFGITDGTQVRLESRRGQAIVKVKVTDEVIAGMIFAPGHFSNTRLNELTYVTETGTGTAPITAVNIRPA</sequence>
<proteinExistence type="inferred from homology"/>
<comment type="cofactor">
    <cofactor evidence="1">
        <name>[4Fe-4S] cluster</name>
        <dbReference type="ChEBI" id="CHEBI:49883"/>
    </cofactor>
</comment>
<dbReference type="PROSITE" id="PS51839">
    <property type="entry name" value="4FE4S_HC3"/>
    <property type="match status" value="1"/>
</dbReference>
<dbReference type="GO" id="GO:0051537">
    <property type="term" value="F:2 iron, 2 sulfur cluster binding"/>
    <property type="evidence" value="ECO:0007669"/>
    <property type="project" value="UniProtKB-KW"/>
</dbReference>
<organism evidence="21 22">
    <name type="scientific">Candidatus Magnetobacterium bavaricum</name>
    <dbReference type="NCBI Taxonomy" id="29290"/>
    <lineage>
        <taxon>Bacteria</taxon>
        <taxon>Pseudomonadati</taxon>
        <taxon>Nitrospirota</taxon>
        <taxon>Thermodesulfovibrionia</taxon>
        <taxon>Thermodesulfovibrionales</taxon>
        <taxon>Candidatus Magnetobacteriaceae</taxon>
        <taxon>Candidatus Magnetobacterium</taxon>
    </lineage>
</organism>
<dbReference type="InterPro" id="IPR036010">
    <property type="entry name" value="2Fe-2S_ferredoxin-like_sf"/>
</dbReference>
<dbReference type="Gene3D" id="2.20.25.90">
    <property type="entry name" value="ADC-like domains"/>
    <property type="match status" value="1"/>
</dbReference>
<keyword evidence="7" id="KW-0874">Quinone</keyword>
<evidence type="ECO:0000256" key="13">
    <source>
        <dbReference type="ARBA" id="ARBA00023027"/>
    </source>
</evidence>
<dbReference type="PROSITE" id="PS00642">
    <property type="entry name" value="COMPLEX1_75K_2"/>
    <property type="match status" value="1"/>
</dbReference>
<dbReference type="InterPro" id="IPR027467">
    <property type="entry name" value="MopterinOxRdtase_cofactor_BS"/>
</dbReference>
<feature type="domain" description="2Fe-2S ferredoxin-type" evidence="17">
    <location>
        <begin position="1"/>
        <end position="78"/>
    </location>
</feature>
<evidence type="ECO:0000313" key="22">
    <source>
        <dbReference type="Proteomes" id="UP000033423"/>
    </source>
</evidence>
<evidence type="ECO:0000256" key="6">
    <source>
        <dbReference type="ARBA" id="ARBA00022714"/>
    </source>
</evidence>
<evidence type="ECO:0000313" key="21">
    <source>
        <dbReference type="EMBL" id="KJU83174.1"/>
    </source>
</evidence>
<dbReference type="FunFam" id="3.30.70.20:FF:000035">
    <property type="entry name" value="Iron hydrogenase 1"/>
    <property type="match status" value="1"/>
</dbReference>
<dbReference type="PANTHER" id="PTHR43105">
    <property type="entry name" value="RESPIRATORY NITRATE REDUCTASE"/>
    <property type="match status" value="1"/>
</dbReference>
<dbReference type="SUPFAM" id="SSF50692">
    <property type="entry name" value="ADC-like"/>
    <property type="match status" value="1"/>
</dbReference>
<dbReference type="SUPFAM" id="SSF54862">
    <property type="entry name" value="4Fe-4S ferredoxins"/>
    <property type="match status" value="1"/>
</dbReference>
<comment type="subcellular location">
    <subcellularLocation>
        <location evidence="3">Membrane</location>
    </subcellularLocation>
</comment>
<evidence type="ECO:0000256" key="5">
    <source>
        <dbReference type="ARBA" id="ARBA00022485"/>
    </source>
</evidence>
<dbReference type="PANTHER" id="PTHR43105:SF10">
    <property type="entry name" value="NADH-QUINONE OXIDOREDUCTASE SUBUNIT G"/>
    <property type="match status" value="1"/>
</dbReference>
<dbReference type="GO" id="GO:0051539">
    <property type="term" value="F:4 iron, 4 sulfur cluster binding"/>
    <property type="evidence" value="ECO:0007669"/>
    <property type="project" value="UniProtKB-KW"/>
</dbReference>
<dbReference type="GO" id="GO:0008137">
    <property type="term" value="F:NADH dehydrogenase (ubiquinone) activity"/>
    <property type="evidence" value="ECO:0007669"/>
    <property type="project" value="InterPro"/>
</dbReference>
<evidence type="ECO:0000256" key="15">
    <source>
        <dbReference type="ARBA" id="ARBA00023136"/>
    </source>
</evidence>
<dbReference type="Pfam" id="PF13510">
    <property type="entry name" value="Fer2_4"/>
    <property type="match status" value="1"/>
</dbReference>
<dbReference type="GO" id="GO:0042773">
    <property type="term" value="P:ATP synthesis coupled electron transport"/>
    <property type="evidence" value="ECO:0007669"/>
    <property type="project" value="InterPro"/>
</dbReference>
<dbReference type="Pfam" id="PF00384">
    <property type="entry name" value="Molybdopterin"/>
    <property type="match status" value="1"/>
</dbReference>
<dbReference type="InterPro" id="IPR054351">
    <property type="entry name" value="NADH_UbQ_OxRdtase_ferredoxin"/>
</dbReference>
<evidence type="ECO:0000256" key="1">
    <source>
        <dbReference type="ARBA" id="ARBA00001966"/>
    </source>
</evidence>
<dbReference type="InterPro" id="IPR017896">
    <property type="entry name" value="4Fe4S_Fe-S-bd"/>
</dbReference>
<keyword evidence="11" id="KW-0408">Iron</keyword>
<dbReference type="Gene3D" id="3.40.50.740">
    <property type="match status" value="1"/>
</dbReference>
<dbReference type="InterPro" id="IPR000283">
    <property type="entry name" value="NADH_UbQ_OxRdtase_75kDa_su_CS"/>
</dbReference>
<evidence type="ECO:0000256" key="16">
    <source>
        <dbReference type="ARBA" id="ARBA00034078"/>
    </source>
</evidence>
<evidence type="ECO:0000256" key="3">
    <source>
        <dbReference type="ARBA" id="ARBA00004370"/>
    </source>
</evidence>
<name>A0A0F3GMG7_9BACT</name>
<reference evidence="21 22" key="1">
    <citation type="submission" date="2015-02" db="EMBL/GenBank/DDBJ databases">
        <title>Single-cell genomics of uncultivated deep-branching MTB reveals a conserved set of magnetosome genes.</title>
        <authorList>
            <person name="Kolinko S."/>
            <person name="Richter M."/>
            <person name="Glockner F.O."/>
            <person name="Brachmann A."/>
            <person name="Schuler D."/>
        </authorList>
    </citation>
    <scope>NUCLEOTIDE SEQUENCE [LARGE SCALE GENOMIC DNA]</scope>
    <source>
        <strain evidence="21">TM-1</strain>
    </source>
</reference>
<feature type="domain" description="4Fe-4S ferredoxin-type" evidence="18">
    <location>
        <begin position="176"/>
        <end position="206"/>
    </location>
</feature>
<protein>
    <submittedName>
        <fullName evidence="21">Protein containing Molybdopterin oxidoreductase</fullName>
    </submittedName>
</protein>
<keyword evidence="9" id="KW-0677">Repeat</keyword>
<keyword evidence="13" id="KW-0520">NAD</keyword>
<feature type="domain" description="4Fe-4S Mo/W bis-MGD-type" evidence="19">
    <location>
        <begin position="215"/>
        <end position="271"/>
    </location>
</feature>
<dbReference type="InterPro" id="IPR017900">
    <property type="entry name" value="4Fe4S_Fe_S_CS"/>
</dbReference>
<evidence type="ECO:0000256" key="10">
    <source>
        <dbReference type="ARBA" id="ARBA00022967"/>
    </source>
</evidence>
<evidence type="ECO:0000256" key="14">
    <source>
        <dbReference type="ARBA" id="ARBA00023075"/>
    </source>
</evidence>
<dbReference type="Gene3D" id="3.30.70.20">
    <property type="match status" value="1"/>
</dbReference>
<keyword evidence="8" id="KW-0479">Metal-binding</keyword>
<dbReference type="SUPFAM" id="SSF54292">
    <property type="entry name" value="2Fe-2S ferredoxin-like"/>
    <property type="match status" value="1"/>
</dbReference>
<evidence type="ECO:0000256" key="4">
    <source>
        <dbReference type="ARBA" id="ARBA00005404"/>
    </source>
</evidence>
<evidence type="ECO:0000259" key="18">
    <source>
        <dbReference type="PROSITE" id="PS51379"/>
    </source>
</evidence>
<evidence type="ECO:0000259" key="19">
    <source>
        <dbReference type="PROSITE" id="PS51669"/>
    </source>
</evidence>
<dbReference type="InterPro" id="IPR006657">
    <property type="entry name" value="MoPterin_dinucl-bd_dom"/>
</dbReference>
<dbReference type="Pfam" id="PF10588">
    <property type="entry name" value="NADH-G_4Fe-4S_3"/>
    <property type="match status" value="1"/>
</dbReference>
<dbReference type="Pfam" id="PF22117">
    <property type="entry name" value="Fer4_Nqo3"/>
    <property type="match status" value="1"/>
</dbReference>
<evidence type="ECO:0000256" key="2">
    <source>
        <dbReference type="ARBA" id="ARBA00002378"/>
    </source>
</evidence>
<comment type="similarity">
    <text evidence="4">Belongs to the complex I 75 kDa subunit family.</text>
</comment>
<dbReference type="PROSITE" id="PS00198">
    <property type="entry name" value="4FE4S_FER_1"/>
    <property type="match status" value="1"/>
</dbReference>
<dbReference type="Pfam" id="PF01568">
    <property type="entry name" value="Molydop_binding"/>
    <property type="match status" value="1"/>
</dbReference>
<evidence type="ECO:0000256" key="9">
    <source>
        <dbReference type="ARBA" id="ARBA00022737"/>
    </source>
</evidence>
<dbReference type="Gene3D" id="3.10.20.740">
    <property type="match status" value="1"/>
</dbReference>
<dbReference type="GO" id="GO:0016020">
    <property type="term" value="C:membrane"/>
    <property type="evidence" value="ECO:0007669"/>
    <property type="project" value="UniProtKB-SubCell"/>
</dbReference>
<dbReference type="Pfam" id="PF04879">
    <property type="entry name" value="Molybdop_Fe4S4"/>
    <property type="match status" value="1"/>
</dbReference>
<evidence type="ECO:0000256" key="11">
    <source>
        <dbReference type="ARBA" id="ARBA00023004"/>
    </source>
</evidence>
<dbReference type="Gene3D" id="2.40.40.20">
    <property type="match status" value="1"/>
</dbReference>
<keyword evidence="15" id="KW-0472">Membrane</keyword>
<dbReference type="GO" id="GO:0003954">
    <property type="term" value="F:NADH dehydrogenase activity"/>
    <property type="evidence" value="ECO:0007669"/>
    <property type="project" value="TreeGrafter"/>
</dbReference>
<dbReference type="CDD" id="cd00207">
    <property type="entry name" value="fer2"/>
    <property type="match status" value="1"/>
</dbReference>
<dbReference type="GO" id="GO:0048038">
    <property type="term" value="F:quinone binding"/>
    <property type="evidence" value="ECO:0007669"/>
    <property type="project" value="UniProtKB-KW"/>
</dbReference>
<dbReference type="Gene3D" id="3.40.228.10">
    <property type="entry name" value="Dimethylsulfoxide Reductase, domain 2"/>
    <property type="match status" value="1"/>
</dbReference>
<dbReference type="InterPro" id="IPR009010">
    <property type="entry name" value="Asp_de-COase-like_dom_sf"/>
</dbReference>
<dbReference type="Proteomes" id="UP000033423">
    <property type="component" value="Unassembled WGS sequence"/>
</dbReference>
<dbReference type="PROSITE" id="PS00641">
    <property type="entry name" value="COMPLEX1_75K_1"/>
    <property type="match status" value="1"/>
</dbReference>
<dbReference type="AlphaFoldDB" id="A0A0F3GMG7"/>
<comment type="cofactor">
    <cofactor evidence="16">
        <name>[2Fe-2S] cluster</name>
        <dbReference type="ChEBI" id="CHEBI:190135"/>
    </cofactor>
</comment>
<dbReference type="GO" id="GO:0043546">
    <property type="term" value="F:molybdopterin cofactor binding"/>
    <property type="evidence" value="ECO:0007669"/>
    <property type="project" value="InterPro"/>
</dbReference>
<dbReference type="InterPro" id="IPR001041">
    <property type="entry name" value="2Fe-2S_ferredoxin-type"/>
</dbReference>
<dbReference type="InterPro" id="IPR006963">
    <property type="entry name" value="Mopterin_OxRdtase_4Fe-4S_dom"/>
</dbReference>
<keyword evidence="14" id="KW-0830">Ubiquinone</keyword>
<keyword evidence="5" id="KW-0004">4Fe-4S</keyword>
<dbReference type="InterPro" id="IPR006656">
    <property type="entry name" value="Mopterin_OxRdtase"/>
</dbReference>
<dbReference type="FunFam" id="3.10.20.740:FF:000004">
    <property type="entry name" value="NADH-quinone oxidoreductase"/>
    <property type="match status" value="1"/>
</dbReference>
<accession>A0A0F3GMG7</accession>
<feature type="domain" description="4Fe-4S ferredoxin-type" evidence="18">
    <location>
        <begin position="137"/>
        <end position="156"/>
    </location>
</feature>
<evidence type="ECO:0000259" key="20">
    <source>
        <dbReference type="PROSITE" id="PS51839"/>
    </source>
</evidence>
<comment type="function">
    <text evidence="2">NDH-1 shuttles electrons from NADH, via FMN and iron-sulfur (Fe-S) centers, to quinones in the respiratory chain. The immediate electron acceptor for the enzyme in this species is believed to be ubiquinone. Couples the redox reaction to proton translocation (for every two electrons transferred, four hydrogen ions are translocated across the cytoplasmic membrane), and thus conserves the redox energy in a proton gradient.</text>
</comment>